<dbReference type="SUPFAM" id="SSF52374">
    <property type="entry name" value="Nucleotidylyl transferase"/>
    <property type="match status" value="1"/>
</dbReference>
<evidence type="ECO:0000313" key="5">
    <source>
        <dbReference type="Proteomes" id="UP000178085"/>
    </source>
</evidence>
<dbReference type="InterPro" id="IPR014729">
    <property type="entry name" value="Rossmann-like_a/b/a_fold"/>
</dbReference>
<gene>
    <name evidence="4" type="ORF">A3K51_03010</name>
</gene>
<organism evidence="4 5">
    <name type="scientific">candidate division Kazan bacterium RIFCSPLOWO2_01_FULL_45_19</name>
    <dbReference type="NCBI Taxonomy" id="1798538"/>
    <lineage>
        <taxon>Bacteria</taxon>
        <taxon>Bacteria division Kazan-3B-28</taxon>
    </lineage>
</organism>
<evidence type="ECO:0000259" key="3">
    <source>
        <dbReference type="Pfam" id="PF01467"/>
    </source>
</evidence>
<dbReference type="GO" id="GO:0016779">
    <property type="term" value="F:nucleotidyltransferase activity"/>
    <property type="evidence" value="ECO:0007669"/>
    <property type="project" value="UniProtKB-KW"/>
</dbReference>
<evidence type="ECO:0000313" key="4">
    <source>
        <dbReference type="EMBL" id="OGB73772.1"/>
    </source>
</evidence>
<feature type="domain" description="Cytidyltransferase-like" evidence="3">
    <location>
        <begin position="42"/>
        <end position="156"/>
    </location>
</feature>
<name>A0A1F4NS98_UNCK3</name>
<evidence type="ECO:0000256" key="1">
    <source>
        <dbReference type="ARBA" id="ARBA00022679"/>
    </source>
</evidence>
<keyword evidence="2" id="KW-0548">Nucleotidyltransferase</keyword>
<evidence type="ECO:0000256" key="2">
    <source>
        <dbReference type="ARBA" id="ARBA00022695"/>
    </source>
</evidence>
<dbReference type="AlphaFoldDB" id="A0A1F4NS98"/>
<dbReference type="InterPro" id="IPR004821">
    <property type="entry name" value="Cyt_trans-like"/>
</dbReference>
<dbReference type="NCBIfam" id="TIGR00125">
    <property type="entry name" value="cyt_tran_rel"/>
    <property type="match status" value="1"/>
</dbReference>
<protein>
    <recommendedName>
        <fullName evidence="3">Cytidyltransferase-like domain-containing protein</fullName>
    </recommendedName>
</protein>
<proteinExistence type="predicted"/>
<dbReference type="EMBL" id="METD01000001">
    <property type="protein sequence ID" value="OGB73772.1"/>
    <property type="molecule type" value="Genomic_DNA"/>
</dbReference>
<dbReference type="Proteomes" id="UP000178085">
    <property type="component" value="Unassembled WGS sequence"/>
</dbReference>
<reference evidence="4 5" key="1">
    <citation type="journal article" date="2016" name="Nat. Commun.">
        <title>Thousands of microbial genomes shed light on interconnected biogeochemical processes in an aquifer system.</title>
        <authorList>
            <person name="Anantharaman K."/>
            <person name="Brown C.T."/>
            <person name="Hug L.A."/>
            <person name="Sharon I."/>
            <person name="Castelle C.J."/>
            <person name="Probst A.J."/>
            <person name="Thomas B.C."/>
            <person name="Singh A."/>
            <person name="Wilkins M.J."/>
            <person name="Karaoz U."/>
            <person name="Brodie E.L."/>
            <person name="Williams K.H."/>
            <person name="Hubbard S.S."/>
            <person name="Banfield J.F."/>
        </authorList>
    </citation>
    <scope>NUCLEOTIDE SEQUENCE [LARGE SCALE GENOMIC DNA]</scope>
</reference>
<accession>A0A1F4NS98</accession>
<dbReference type="Gene3D" id="3.40.50.620">
    <property type="entry name" value="HUPs"/>
    <property type="match status" value="1"/>
</dbReference>
<comment type="caution">
    <text evidence="4">The sequence shown here is derived from an EMBL/GenBank/DDBJ whole genome shotgun (WGS) entry which is preliminary data.</text>
</comment>
<dbReference type="PANTHER" id="PTHR43793:SF1">
    <property type="entry name" value="FAD SYNTHASE"/>
    <property type="match status" value="1"/>
</dbReference>
<sequence length="190" mass="21768">METKADIFGPGSNFKRRFVADHDQLSEIVKSLKQIGEKVILVLGTFDLAHIGHARYLELAKQRNGIVIVGIDPDEAVKLRKGPRRPLVPAEERLEMLTHLRHVDLVTITTDYDEHGITGYELIKKIQPDIFVISEMNDYTPDQWTEIKKYSGEVVIFPQQAETTTSAKLRMMNIQMVEEAKKRLEELIDL</sequence>
<dbReference type="PANTHER" id="PTHR43793">
    <property type="entry name" value="FAD SYNTHASE"/>
    <property type="match status" value="1"/>
</dbReference>
<keyword evidence="1" id="KW-0808">Transferase</keyword>
<dbReference type="Pfam" id="PF01467">
    <property type="entry name" value="CTP_transf_like"/>
    <property type="match status" value="1"/>
</dbReference>
<dbReference type="InterPro" id="IPR050385">
    <property type="entry name" value="Archaeal_FAD_synthase"/>
</dbReference>